<dbReference type="PANTHER" id="PTHR45680">
    <property type="entry name" value="NUCLEAR HORMONE RECEPTOR FAMILY"/>
    <property type="match status" value="1"/>
</dbReference>
<dbReference type="InterPro" id="IPR049636">
    <property type="entry name" value="HNF4-like_DBD"/>
</dbReference>
<evidence type="ECO:0000256" key="9">
    <source>
        <dbReference type="ARBA" id="ARBA00023170"/>
    </source>
</evidence>
<evidence type="ECO:0000256" key="4">
    <source>
        <dbReference type="ARBA" id="ARBA00022771"/>
    </source>
</evidence>
<dbReference type="InterPro" id="IPR001628">
    <property type="entry name" value="Znf_hrmn_rcpt"/>
</dbReference>
<dbReference type="EMBL" id="CADEPM010000003">
    <property type="protein sequence ID" value="CAB3403098.1"/>
    <property type="molecule type" value="Genomic_DNA"/>
</dbReference>
<proteinExistence type="inferred from homology"/>
<dbReference type="InterPro" id="IPR051152">
    <property type="entry name" value="C.elegans_Orphan_NR"/>
</dbReference>
<evidence type="ECO:0008006" key="15">
    <source>
        <dbReference type="Google" id="ProtNLM"/>
    </source>
</evidence>
<dbReference type="InterPro" id="IPR000536">
    <property type="entry name" value="Nucl_hrmn_rcpt_lig-bd"/>
</dbReference>
<keyword evidence="3" id="KW-0479">Metal-binding</keyword>
<keyword evidence="5" id="KW-0862">Zinc</keyword>
<keyword evidence="7" id="KW-0238">DNA-binding</keyword>
<dbReference type="AlphaFoldDB" id="A0A8S1EUA8"/>
<keyword evidence="4" id="KW-0863">Zinc-finger</keyword>
<gene>
    <name evidence="13" type="ORF">CBOVIS_LOCUS5617</name>
</gene>
<keyword evidence="10" id="KW-0539">Nucleus</keyword>
<comment type="similarity">
    <text evidence="2">Belongs to the nuclear hormone receptor family.</text>
</comment>
<evidence type="ECO:0000259" key="11">
    <source>
        <dbReference type="PROSITE" id="PS51030"/>
    </source>
</evidence>
<dbReference type="PRINTS" id="PR00047">
    <property type="entry name" value="STROIDFINGER"/>
</dbReference>
<organism evidence="13 14">
    <name type="scientific">Caenorhabditis bovis</name>
    <dbReference type="NCBI Taxonomy" id="2654633"/>
    <lineage>
        <taxon>Eukaryota</taxon>
        <taxon>Metazoa</taxon>
        <taxon>Ecdysozoa</taxon>
        <taxon>Nematoda</taxon>
        <taxon>Chromadorea</taxon>
        <taxon>Rhabditida</taxon>
        <taxon>Rhabditina</taxon>
        <taxon>Rhabditomorpha</taxon>
        <taxon>Rhabditoidea</taxon>
        <taxon>Rhabditidae</taxon>
        <taxon>Peloderinae</taxon>
        <taxon>Caenorhabditis</taxon>
    </lineage>
</organism>
<evidence type="ECO:0000313" key="13">
    <source>
        <dbReference type="EMBL" id="CAB3403098.1"/>
    </source>
</evidence>
<sequence length="180" mass="21294">MESSPCASSDYESICEICSQTAHGSHFGVLACRACAAFFRRTAVLGRTYKCRRRRGKCALNFELNEKLICKYCRYQKCLERGMTPQSMFIQKIPFHELFHSWEKHMDRCAQWLSFSDEFRNLPAHEKMAFFKAIWAPWRRFESIVNNMLAMQLEFEKVHTLADVFKMYKCILTDPELFQN</sequence>
<dbReference type="GO" id="GO:0008270">
    <property type="term" value="F:zinc ion binding"/>
    <property type="evidence" value="ECO:0007669"/>
    <property type="project" value="UniProtKB-KW"/>
</dbReference>
<dbReference type="SMART" id="SM00399">
    <property type="entry name" value="ZnF_C4"/>
    <property type="match status" value="1"/>
</dbReference>
<evidence type="ECO:0000256" key="2">
    <source>
        <dbReference type="ARBA" id="ARBA00005993"/>
    </source>
</evidence>
<dbReference type="SUPFAM" id="SSF48508">
    <property type="entry name" value="Nuclear receptor ligand-binding domain"/>
    <property type="match status" value="1"/>
</dbReference>
<comment type="caution">
    <text evidence="13">The sequence shown here is derived from an EMBL/GenBank/DDBJ whole genome shotgun (WGS) entry which is preliminary data.</text>
</comment>
<dbReference type="PROSITE" id="PS51030">
    <property type="entry name" value="NUCLEAR_REC_DBD_2"/>
    <property type="match status" value="1"/>
</dbReference>
<dbReference type="GO" id="GO:0005634">
    <property type="term" value="C:nucleus"/>
    <property type="evidence" value="ECO:0007669"/>
    <property type="project" value="UniProtKB-SubCell"/>
</dbReference>
<dbReference type="GO" id="GO:0000978">
    <property type="term" value="F:RNA polymerase II cis-regulatory region sequence-specific DNA binding"/>
    <property type="evidence" value="ECO:0007669"/>
    <property type="project" value="InterPro"/>
</dbReference>
<dbReference type="PANTHER" id="PTHR45680:SF31">
    <property type="entry name" value="NR LBD DOMAIN-CONTAINING PROTEIN-RELATED"/>
    <property type="match status" value="1"/>
</dbReference>
<dbReference type="Pfam" id="PF00105">
    <property type="entry name" value="zf-C4"/>
    <property type="match status" value="1"/>
</dbReference>
<dbReference type="Proteomes" id="UP000494206">
    <property type="component" value="Unassembled WGS sequence"/>
</dbReference>
<evidence type="ECO:0000256" key="1">
    <source>
        <dbReference type="ARBA" id="ARBA00004123"/>
    </source>
</evidence>
<keyword evidence="6" id="KW-0805">Transcription regulation</keyword>
<evidence type="ECO:0000256" key="8">
    <source>
        <dbReference type="ARBA" id="ARBA00023163"/>
    </source>
</evidence>
<dbReference type="PROSITE" id="PS00031">
    <property type="entry name" value="NUCLEAR_REC_DBD_1"/>
    <property type="match status" value="1"/>
</dbReference>
<evidence type="ECO:0000256" key="10">
    <source>
        <dbReference type="ARBA" id="ARBA00023242"/>
    </source>
</evidence>
<evidence type="ECO:0000256" key="6">
    <source>
        <dbReference type="ARBA" id="ARBA00023015"/>
    </source>
</evidence>
<dbReference type="OrthoDB" id="10018779at2759"/>
<evidence type="ECO:0000259" key="12">
    <source>
        <dbReference type="PROSITE" id="PS51843"/>
    </source>
</evidence>
<dbReference type="GO" id="GO:0003700">
    <property type="term" value="F:DNA-binding transcription factor activity"/>
    <property type="evidence" value="ECO:0007669"/>
    <property type="project" value="InterPro"/>
</dbReference>
<dbReference type="Pfam" id="PF00104">
    <property type="entry name" value="Hormone_recep"/>
    <property type="match status" value="1"/>
</dbReference>
<accession>A0A8S1EUA8</accession>
<dbReference type="Gene3D" id="3.30.50.10">
    <property type="entry name" value="Erythroid Transcription Factor GATA-1, subunit A"/>
    <property type="match status" value="1"/>
</dbReference>
<reference evidence="13 14" key="1">
    <citation type="submission" date="2020-04" db="EMBL/GenBank/DDBJ databases">
        <authorList>
            <person name="Laetsch R D."/>
            <person name="Stevens L."/>
            <person name="Kumar S."/>
            <person name="Blaxter L. M."/>
        </authorList>
    </citation>
    <scope>NUCLEOTIDE SEQUENCE [LARGE SCALE GENOMIC DNA]</scope>
</reference>
<evidence type="ECO:0000256" key="5">
    <source>
        <dbReference type="ARBA" id="ARBA00022833"/>
    </source>
</evidence>
<evidence type="ECO:0000256" key="7">
    <source>
        <dbReference type="ARBA" id="ARBA00023125"/>
    </source>
</evidence>
<keyword evidence="8" id="KW-0804">Transcription</keyword>
<feature type="domain" description="Nuclear receptor" evidence="11">
    <location>
        <begin position="12"/>
        <end position="90"/>
    </location>
</feature>
<name>A0A8S1EUA8_9PELO</name>
<feature type="domain" description="NR LBD" evidence="12">
    <location>
        <begin position="64"/>
        <end position="180"/>
    </location>
</feature>
<protein>
    <recommendedName>
        <fullName evidence="15">Nuclear receptor domain-containing protein</fullName>
    </recommendedName>
</protein>
<keyword evidence="9" id="KW-0675">Receptor</keyword>
<dbReference type="PROSITE" id="PS51843">
    <property type="entry name" value="NR_LBD"/>
    <property type="match status" value="1"/>
</dbReference>
<evidence type="ECO:0000313" key="14">
    <source>
        <dbReference type="Proteomes" id="UP000494206"/>
    </source>
</evidence>
<keyword evidence="14" id="KW-1185">Reference proteome</keyword>
<dbReference type="InterPro" id="IPR013088">
    <property type="entry name" value="Znf_NHR/GATA"/>
</dbReference>
<dbReference type="InterPro" id="IPR035500">
    <property type="entry name" value="NHR-like_dom_sf"/>
</dbReference>
<comment type="subcellular location">
    <subcellularLocation>
        <location evidence="1">Nucleus</location>
    </subcellularLocation>
</comment>
<dbReference type="CDD" id="cd06960">
    <property type="entry name" value="NR_DBD_HNF4A"/>
    <property type="match status" value="1"/>
</dbReference>
<evidence type="ECO:0000256" key="3">
    <source>
        <dbReference type="ARBA" id="ARBA00022723"/>
    </source>
</evidence>
<dbReference type="SUPFAM" id="SSF57716">
    <property type="entry name" value="Glucocorticoid receptor-like (DNA-binding domain)"/>
    <property type="match status" value="1"/>
</dbReference>